<evidence type="ECO:0000256" key="1">
    <source>
        <dbReference type="ARBA" id="ARBA00004141"/>
    </source>
</evidence>
<evidence type="ECO:0000259" key="7">
    <source>
        <dbReference type="Pfam" id="PF04932"/>
    </source>
</evidence>
<dbReference type="Pfam" id="PF04932">
    <property type="entry name" value="Wzy_C"/>
    <property type="match status" value="1"/>
</dbReference>
<evidence type="ECO:0000256" key="4">
    <source>
        <dbReference type="ARBA" id="ARBA00023136"/>
    </source>
</evidence>
<dbReference type="InterPro" id="IPR051533">
    <property type="entry name" value="WaaL-like"/>
</dbReference>
<dbReference type="Proteomes" id="UP001205867">
    <property type="component" value="Unassembled WGS sequence"/>
</dbReference>
<keyword evidence="3 6" id="KW-1133">Transmembrane helix</keyword>
<feature type="region of interest" description="Disordered" evidence="5">
    <location>
        <begin position="1"/>
        <end position="25"/>
    </location>
</feature>
<dbReference type="PANTHER" id="PTHR37422:SF13">
    <property type="entry name" value="LIPOPOLYSACCHARIDE BIOSYNTHESIS PROTEIN PA4999-RELATED"/>
    <property type="match status" value="1"/>
</dbReference>
<keyword evidence="4 6" id="KW-0472">Membrane</keyword>
<proteinExistence type="predicted"/>
<feature type="compositionally biased region" description="Basic and acidic residues" evidence="5">
    <location>
        <begin position="425"/>
        <end position="436"/>
    </location>
</feature>
<gene>
    <name evidence="8" type="ORF">M3A82_002440</name>
</gene>
<feature type="transmembrane region" description="Helical" evidence="6">
    <location>
        <begin position="330"/>
        <end position="352"/>
    </location>
</feature>
<evidence type="ECO:0000313" key="9">
    <source>
        <dbReference type="Proteomes" id="UP001205867"/>
    </source>
</evidence>
<feature type="domain" description="O-antigen ligase-related" evidence="7">
    <location>
        <begin position="222"/>
        <end position="345"/>
    </location>
</feature>
<dbReference type="GO" id="GO:0016020">
    <property type="term" value="C:membrane"/>
    <property type="evidence" value="ECO:0007669"/>
    <property type="project" value="UniProtKB-SubCell"/>
</dbReference>
<dbReference type="AlphaFoldDB" id="A0AAP3AHJ5"/>
<feature type="transmembrane region" description="Helical" evidence="6">
    <location>
        <begin position="102"/>
        <end position="121"/>
    </location>
</feature>
<feature type="transmembrane region" description="Helical" evidence="6">
    <location>
        <begin position="133"/>
        <end position="149"/>
    </location>
</feature>
<feature type="transmembrane region" description="Helical" evidence="6">
    <location>
        <begin position="373"/>
        <end position="402"/>
    </location>
</feature>
<evidence type="ECO:0000313" key="8">
    <source>
        <dbReference type="EMBL" id="MCV7628205.1"/>
    </source>
</evidence>
<reference evidence="8" key="1">
    <citation type="submission" date="2023-06" db="EMBL/GenBank/DDBJ databases">
        <title>lsaBGC provides a comprehensive framework for evolutionary analysis of biosynthetic gene clusters within focal taxa.</title>
        <authorList>
            <person name="Salamzade R."/>
            <person name="Sandstrom S."/>
            <person name="Kalan L.R."/>
        </authorList>
    </citation>
    <scope>NUCLEOTIDE SEQUENCE</scope>
    <source>
        <strain evidence="8">P3-SID899</strain>
    </source>
</reference>
<feature type="region of interest" description="Disordered" evidence="5">
    <location>
        <begin position="411"/>
        <end position="436"/>
    </location>
</feature>
<feature type="transmembrane region" description="Helical" evidence="6">
    <location>
        <begin position="156"/>
        <end position="176"/>
    </location>
</feature>
<comment type="caution">
    <text evidence="8">The sequence shown here is derived from an EMBL/GenBank/DDBJ whole genome shotgun (WGS) entry which is preliminary data.</text>
</comment>
<evidence type="ECO:0000256" key="3">
    <source>
        <dbReference type="ARBA" id="ARBA00022989"/>
    </source>
</evidence>
<keyword evidence="2 6" id="KW-0812">Transmembrane</keyword>
<sequence length="436" mass="46986">MRSSTPHNRTAARAMGAVAPPEARPARRHASLGLVEDGQAAWTRSPWNPLVTSASPRLFEAVLATGLVVEAFSAPGLPIPFAEFSAILLLLLASFREPRRDLSQYGVLALGALALVAYLVAVTVHNDLDPTRRATRITLLILLIYAIASERIDIKGILYGMTAGALINVPLFYAGLAPDAYGGYLTGFLGDKNVSGLFYALLPVLLVATLQRMGPKLLVLGAGSALTFLTGSRTSMAALLCAVVWILVSPYLGRVLRIALGAVMGWFVSWAEENLADLGIFGDRTGTDWFRAQIQAASVEKVAETSFFGQGLSTAFVDLDHVSMFFHNSYLGLLVEGGWPFLIVVVGAYLWLCLRPFARTHRSPSRVAVEAAALIILVASLQLGEVFITIFGAIVLGCGLLLSAQEDEEDHGAPAKDRAHRRKLDRIIERSRRAGH</sequence>
<protein>
    <recommendedName>
        <fullName evidence="7">O-antigen ligase-related domain-containing protein</fullName>
    </recommendedName>
</protein>
<feature type="transmembrane region" description="Helical" evidence="6">
    <location>
        <begin position="226"/>
        <end position="248"/>
    </location>
</feature>
<dbReference type="InterPro" id="IPR007016">
    <property type="entry name" value="O-antigen_ligase-rel_domated"/>
</dbReference>
<name>A0AAP3AHJ5_MICLU</name>
<feature type="transmembrane region" description="Helical" evidence="6">
    <location>
        <begin position="196"/>
        <end position="214"/>
    </location>
</feature>
<organism evidence="8 9">
    <name type="scientific">Micrococcus luteus</name>
    <name type="common">Micrococcus lysodeikticus</name>
    <dbReference type="NCBI Taxonomy" id="1270"/>
    <lineage>
        <taxon>Bacteria</taxon>
        <taxon>Bacillati</taxon>
        <taxon>Actinomycetota</taxon>
        <taxon>Actinomycetes</taxon>
        <taxon>Micrococcales</taxon>
        <taxon>Micrococcaceae</taxon>
        <taxon>Micrococcus</taxon>
    </lineage>
</organism>
<accession>A0AAP3AHJ5</accession>
<feature type="transmembrane region" description="Helical" evidence="6">
    <location>
        <begin position="77"/>
        <end position="95"/>
    </location>
</feature>
<dbReference type="PANTHER" id="PTHR37422">
    <property type="entry name" value="TEICHURONIC ACID BIOSYNTHESIS PROTEIN TUAE"/>
    <property type="match status" value="1"/>
</dbReference>
<dbReference type="EMBL" id="JALXKZ020000002">
    <property type="protein sequence ID" value="MCV7628205.1"/>
    <property type="molecule type" value="Genomic_DNA"/>
</dbReference>
<comment type="subcellular location">
    <subcellularLocation>
        <location evidence="1">Membrane</location>
        <topology evidence="1">Multi-pass membrane protein</topology>
    </subcellularLocation>
</comment>
<evidence type="ECO:0000256" key="2">
    <source>
        <dbReference type="ARBA" id="ARBA00022692"/>
    </source>
</evidence>
<evidence type="ECO:0000256" key="6">
    <source>
        <dbReference type="SAM" id="Phobius"/>
    </source>
</evidence>
<evidence type="ECO:0000256" key="5">
    <source>
        <dbReference type="SAM" id="MobiDB-lite"/>
    </source>
</evidence>